<gene>
    <name evidence="4" type="ORF">BDP27DRAFT_1177934</name>
</gene>
<evidence type="ECO:0000256" key="3">
    <source>
        <dbReference type="ARBA" id="ARBA00022729"/>
    </source>
</evidence>
<evidence type="ECO:0000313" key="5">
    <source>
        <dbReference type="Proteomes" id="UP000772434"/>
    </source>
</evidence>
<reference evidence="4" key="1">
    <citation type="submission" date="2020-11" db="EMBL/GenBank/DDBJ databases">
        <authorList>
            <consortium name="DOE Joint Genome Institute"/>
            <person name="Ahrendt S."/>
            <person name="Riley R."/>
            <person name="Andreopoulos W."/>
            <person name="Labutti K."/>
            <person name="Pangilinan J."/>
            <person name="Ruiz-Duenas F.J."/>
            <person name="Barrasa J.M."/>
            <person name="Sanchez-Garcia M."/>
            <person name="Camarero S."/>
            <person name="Miyauchi S."/>
            <person name="Serrano A."/>
            <person name="Linde D."/>
            <person name="Babiker R."/>
            <person name="Drula E."/>
            <person name="Ayuso-Fernandez I."/>
            <person name="Pacheco R."/>
            <person name="Padilla G."/>
            <person name="Ferreira P."/>
            <person name="Barriuso J."/>
            <person name="Kellner H."/>
            <person name="Castanera R."/>
            <person name="Alfaro M."/>
            <person name="Ramirez L."/>
            <person name="Pisabarro A.G."/>
            <person name="Kuo A."/>
            <person name="Tritt A."/>
            <person name="Lipzen A."/>
            <person name="He G."/>
            <person name="Yan M."/>
            <person name="Ng V."/>
            <person name="Cullen D."/>
            <person name="Martin F."/>
            <person name="Rosso M.-N."/>
            <person name="Henrissat B."/>
            <person name="Hibbett D."/>
            <person name="Martinez A.T."/>
            <person name="Grigoriev I.V."/>
        </authorList>
    </citation>
    <scope>NUCLEOTIDE SEQUENCE</scope>
    <source>
        <strain evidence="4">AH 40177</strain>
    </source>
</reference>
<name>A0A9P5Q8V9_9AGAR</name>
<feature type="non-terminal residue" evidence="4">
    <location>
        <position position="83"/>
    </location>
</feature>
<comment type="similarity">
    <text evidence="1">Belongs to the LCL2 family.</text>
</comment>
<dbReference type="PANTHER" id="PTHR38425">
    <property type="entry name" value="LONG CHRONOLOGICAL LIFESPAN PROTEIN 2"/>
    <property type="match status" value="1"/>
</dbReference>
<organism evidence="4 5">
    <name type="scientific">Rhodocollybia butyracea</name>
    <dbReference type="NCBI Taxonomy" id="206335"/>
    <lineage>
        <taxon>Eukaryota</taxon>
        <taxon>Fungi</taxon>
        <taxon>Dikarya</taxon>
        <taxon>Basidiomycota</taxon>
        <taxon>Agaricomycotina</taxon>
        <taxon>Agaricomycetes</taxon>
        <taxon>Agaricomycetidae</taxon>
        <taxon>Agaricales</taxon>
        <taxon>Marasmiineae</taxon>
        <taxon>Omphalotaceae</taxon>
        <taxon>Rhodocollybia</taxon>
    </lineage>
</organism>
<dbReference type="OrthoDB" id="2234316at2759"/>
<dbReference type="AlphaFoldDB" id="A0A9P5Q8V9"/>
<evidence type="ECO:0000256" key="1">
    <source>
        <dbReference type="ARBA" id="ARBA00010545"/>
    </source>
</evidence>
<protein>
    <recommendedName>
        <fullName evidence="2">Long chronological lifespan protein 2</fullName>
    </recommendedName>
</protein>
<dbReference type="GO" id="GO:0036503">
    <property type="term" value="P:ERAD pathway"/>
    <property type="evidence" value="ECO:0007669"/>
    <property type="project" value="TreeGrafter"/>
</dbReference>
<keyword evidence="5" id="KW-1185">Reference proteome</keyword>
<dbReference type="EMBL" id="JADNRY010000005">
    <property type="protein sequence ID" value="KAF9076940.1"/>
    <property type="molecule type" value="Genomic_DNA"/>
</dbReference>
<proteinExistence type="inferred from homology"/>
<evidence type="ECO:0000256" key="2">
    <source>
        <dbReference type="ARBA" id="ARBA00018534"/>
    </source>
</evidence>
<sequence>GHQQQQQQPSGGAQWASNVESASCSQYLCPTLDCVSNPHDCPCPDQEDVKCIIPDAGGQDKDAQVGTVLCARGPDACHTVEKL</sequence>
<keyword evidence="3" id="KW-0732">Signal</keyword>
<evidence type="ECO:0000313" key="4">
    <source>
        <dbReference type="EMBL" id="KAF9076940.1"/>
    </source>
</evidence>
<dbReference type="PANTHER" id="PTHR38425:SF1">
    <property type="entry name" value="LONG CHRONOLOGICAL LIFESPAN PROTEIN 2"/>
    <property type="match status" value="1"/>
</dbReference>
<accession>A0A9P5Q8V9</accession>
<dbReference type="InterPro" id="IPR034543">
    <property type="entry name" value="LCL2"/>
</dbReference>
<dbReference type="Proteomes" id="UP000772434">
    <property type="component" value="Unassembled WGS sequence"/>
</dbReference>
<feature type="non-terminal residue" evidence="4">
    <location>
        <position position="1"/>
    </location>
</feature>
<comment type="caution">
    <text evidence="4">The sequence shown here is derived from an EMBL/GenBank/DDBJ whole genome shotgun (WGS) entry which is preliminary data.</text>
</comment>